<dbReference type="PANTHER" id="PTHR44591:SF3">
    <property type="entry name" value="RESPONSE REGULATORY DOMAIN-CONTAINING PROTEIN"/>
    <property type="match status" value="1"/>
</dbReference>
<feature type="modified residue" description="4-aspartylphosphate" evidence="2">
    <location>
        <position position="178"/>
    </location>
</feature>
<sequence length="579" mass="64567">MDISPKKVLLLTDSGTVNQMLKSTLQSHGYAVTMLQSGNAEFFAAMVDDPPDIIFLRTELTHANGLEVCDRIKKEPTLSSTRIVFLSSNPKVREQAIEHRADRFLTMPFSSADVVETANLLSVVKPVILYVDDSDLMHRTVVPPLKEEGYEVVEAWDGREATEIIDERNGRIDLILSDVEMPVMDGISLCKSIRASRTEDIPFVLMTSLDSAEAVSRGFAAGADDYLTKPVLVHEMLSRVKRLIKSVRYEAARPERILIVDDSAVIRGMMLTALRSHGLSADSVEHGVAALAKLREKRYHLMISDYDMPHMNGLDLCMKVRQDPTPWQKMPIIFVTARDAKQDEVRVKSLGIQAFITKPFQADRFLAEIERVLSEEHLARQNRKLGYYFAEQVSTGQTNLANDQFRTILSVGIADFRVMSKNFDPKTLVMLLNNYFAALGDVLERCEAVVDRIQEDHLIVSFGNQDKGAMQAIECARAIHAALPEIQRRTDNKELRIQTGIHSGRVILGALELLSSRDKTILMIGESVDLARRVQEVAPAGDVVLSETTFALVQSLVKTQPMGYVKTGEGAIRAFQVVG</sequence>
<evidence type="ECO:0000313" key="6">
    <source>
        <dbReference type="Proteomes" id="UP001628193"/>
    </source>
</evidence>
<evidence type="ECO:0000259" key="3">
    <source>
        <dbReference type="PROSITE" id="PS50110"/>
    </source>
</evidence>
<dbReference type="CDD" id="cd07302">
    <property type="entry name" value="CHD"/>
    <property type="match status" value="1"/>
</dbReference>
<dbReference type="Gene3D" id="3.30.70.1230">
    <property type="entry name" value="Nucleotide cyclase"/>
    <property type="match status" value="1"/>
</dbReference>
<protein>
    <submittedName>
        <fullName evidence="5">Regulator of RpoS</fullName>
    </submittedName>
</protein>
<feature type="domain" description="Guanylate cyclase" evidence="4">
    <location>
        <begin position="407"/>
        <end position="535"/>
    </location>
</feature>
<dbReference type="Pfam" id="PF00072">
    <property type="entry name" value="Response_reg"/>
    <property type="match status" value="3"/>
</dbReference>
<name>A0ABQ0C8H1_9PROT</name>
<comment type="caution">
    <text evidence="5">The sequence shown here is derived from an EMBL/GenBank/DDBJ whole genome shotgun (WGS) entry which is preliminary data.</text>
</comment>
<dbReference type="SMART" id="SM00044">
    <property type="entry name" value="CYCc"/>
    <property type="match status" value="1"/>
</dbReference>
<feature type="domain" description="Response regulatory" evidence="3">
    <location>
        <begin position="7"/>
        <end position="122"/>
    </location>
</feature>
<comment type="caution">
    <text evidence="2">Lacks conserved residue(s) required for the propagation of feature annotation.</text>
</comment>
<dbReference type="EMBL" id="BAAFGK010000004">
    <property type="protein sequence ID" value="GAB0057177.1"/>
    <property type="molecule type" value="Genomic_DNA"/>
</dbReference>
<dbReference type="RefSeq" id="WP_420904882.1">
    <property type="nucleotide sequence ID" value="NZ_BAAFGK010000004.1"/>
</dbReference>
<gene>
    <name evidence="5" type="primary">rssB_7</name>
    <name evidence="5" type="ORF">SIID45300_01500</name>
</gene>
<dbReference type="InterPro" id="IPR001789">
    <property type="entry name" value="Sig_transdc_resp-reg_receiver"/>
</dbReference>
<dbReference type="CDD" id="cd00156">
    <property type="entry name" value="REC"/>
    <property type="match status" value="2"/>
</dbReference>
<dbReference type="InterPro" id="IPR050595">
    <property type="entry name" value="Bact_response_regulator"/>
</dbReference>
<dbReference type="Proteomes" id="UP001628193">
    <property type="component" value="Unassembled WGS sequence"/>
</dbReference>
<proteinExistence type="predicted"/>
<dbReference type="SUPFAM" id="SSF52172">
    <property type="entry name" value="CheY-like"/>
    <property type="match status" value="3"/>
</dbReference>
<feature type="domain" description="Response regulatory" evidence="3">
    <location>
        <begin position="256"/>
        <end position="373"/>
    </location>
</feature>
<dbReference type="SMART" id="SM00448">
    <property type="entry name" value="REC"/>
    <property type="match status" value="3"/>
</dbReference>
<dbReference type="InterPro" id="IPR001054">
    <property type="entry name" value="A/G_cyclase"/>
</dbReference>
<dbReference type="PROSITE" id="PS50125">
    <property type="entry name" value="GUANYLATE_CYCLASE_2"/>
    <property type="match status" value="1"/>
</dbReference>
<reference evidence="5 6" key="1">
    <citation type="submission" date="2024-05" db="EMBL/GenBank/DDBJ databases">
        <authorList>
            <consortium name="Candidatus Magnetaquicoccaceae bacterium FCR-1 genome sequencing consortium"/>
            <person name="Shimoshige H."/>
            <person name="Shimamura S."/>
            <person name="Taoka A."/>
            <person name="Kobayashi H."/>
            <person name="Maekawa T."/>
        </authorList>
    </citation>
    <scope>NUCLEOTIDE SEQUENCE [LARGE SCALE GENOMIC DNA]</scope>
    <source>
        <strain evidence="5 6">FCR-1</strain>
    </source>
</reference>
<reference evidence="5 6" key="2">
    <citation type="submission" date="2024-09" db="EMBL/GenBank/DDBJ databases">
        <title>Draft genome sequence of Candidatus Magnetaquicoccaceae bacterium FCR-1.</title>
        <authorList>
            <person name="Shimoshige H."/>
            <person name="Shimamura S."/>
            <person name="Taoka A."/>
            <person name="Kobayashi H."/>
            <person name="Maekawa T."/>
        </authorList>
    </citation>
    <scope>NUCLEOTIDE SEQUENCE [LARGE SCALE GENOMIC DNA]</scope>
    <source>
        <strain evidence="5 6">FCR-1</strain>
    </source>
</reference>
<keyword evidence="6" id="KW-1185">Reference proteome</keyword>
<dbReference type="InterPro" id="IPR011006">
    <property type="entry name" value="CheY-like_superfamily"/>
</dbReference>
<evidence type="ECO:0000259" key="4">
    <source>
        <dbReference type="PROSITE" id="PS50125"/>
    </source>
</evidence>
<organism evidence="5 6">
    <name type="scientific">Candidatus Magnetaquiglobus chichijimensis</name>
    <dbReference type="NCBI Taxonomy" id="3141448"/>
    <lineage>
        <taxon>Bacteria</taxon>
        <taxon>Pseudomonadati</taxon>
        <taxon>Pseudomonadota</taxon>
        <taxon>Magnetococcia</taxon>
        <taxon>Magnetococcales</taxon>
        <taxon>Candidatus Magnetaquicoccaceae</taxon>
        <taxon>Candidatus Magnetaquiglobus</taxon>
    </lineage>
</organism>
<keyword evidence="1 2" id="KW-0597">Phosphoprotein</keyword>
<dbReference type="PANTHER" id="PTHR44591">
    <property type="entry name" value="STRESS RESPONSE REGULATOR PROTEIN 1"/>
    <property type="match status" value="1"/>
</dbReference>
<evidence type="ECO:0000256" key="1">
    <source>
        <dbReference type="ARBA" id="ARBA00022553"/>
    </source>
</evidence>
<feature type="modified residue" description="4-aspartylphosphate" evidence="2">
    <location>
        <position position="305"/>
    </location>
</feature>
<dbReference type="PROSITE" id="PS50110">
    <property type="entry name" value="RESPONSE_REGULATORY"/>
    <property type="match status" value="3"/>
</dbReference>
<evidence type="ECO:0000313" key="5">
    <source>
        <dbReference type="EMBL" id="GAB0057177.1"/>
    </source>
</evidence>
<accession>A0ABQ0C8H1</accession>
<evidence type="ECO:0000256" key="2">
    <source>
        <dbReference type="PROSITE-ProRule" id="PRU00169"/>
    </source>
</evidence>
<dbReference type="SUPFAM" id="SSF55073">
    <property type="entry name" value="Nucleotide cyclase"/>
    <property type="match status" value="1"/>
</dbReference>
<dbReference type="Pfam" id="PF00211">
    <property type="entry name" value="Guanylate_cyc"/>
    <property type="match status" value="1"/>
</dbReference>
<dbReference type="InterPro" id="IPR029787">
    <property type="entry name" value="Nucleotide_cyclase"/>
</dbReference>
<feature type="domain" description="Response regulatory" evidence="3">
    <location>
        <begin position="127"/>
        <end position="244"/>
    </location>
</feature>
<dbReference type="Gene3D" id="3.40.50.2300">
    <property type="match status" value="3"/>
</dbReference>